<dbReference type="GO" id="GO:0042834">
    <property type="term" value="F:peptidoglycan binding"/>
    <property type="evidence" value="ECO:0007669"/>
    <property type="project" value="InterPro"/>
</dbReference>
<protein>
    <submittedName>
        <fullName evidence="3">LysM-like peptidoglycan-binding domain-containing protein</fullName>
    </submittedName>
</protein>
<accession>A0AB39HG92</accession>
<dbReference type="Gene3D" id="3.10.450.350">
    <property type="match status" value="1"/>
</dbReference>
<dbReference type="InterPro" id="IPR013731">
    <property type="entry name" value="OapA_N"/>
</dbReference>
<evidence type="ECO:0000259" key="2">
    <source>
        <dbReference type="Pfam" id="PF08525"/>
    </source>
</evidence>
<dbReference type="RefSeq" id="WP_306102202.1">
    <property type="nucleotide sequence ID" value="NZ_CP162601.1"/>
</dbReference>
<feature type="domain" description="Opacity-associated protein A-like N-terminal" evidence="2">
    <location>
        <begin position="43"/>
        <end position="69"/>
    </location>
</feature>
<gene>
    <name evidence="3" type="ORF">AB0763_01370</name>
</gene>
<name>A0AB39HG92_9VIBR</name>
<sequence length="193" mass="21698">MKKKPQPKEPQQYFAEFSEACSLLTRRWYQQGCDKSKVLYQELKSLPLAHRRGIGVLTILVLIIAVIPFPSSTSEDAASQTPQRVNVGLNVQDMSREDTKVAPLQSKQWHQYTVESGDTLAKVFRVNQLPMGDLNALVAVEGADQPLSRIRVGEVLRYKLTSEGQVDILQLSKGDQAVMFFRMSDGQFGRQSQ</sequence>
<feature type="domain" description="Opacity-associated protein A LysM-like" evidence="1">
    <location>
        <begin position="108"/>
        <end position="191"/>
    </location>
</feature>
<dbReference type="InterPro" id="IPR007340">
    <property type="entry name" value="LysM_Opacity-associatedA"/>
</dbReference>
<evidence type="ECO:0000259" key="1">
    <source>
        <dbReference type="Pfam" id="PF04225"/>
    </source>
</evidence>
<evidence type="ECO:0000313" key="3">
    <source>
        <dbReference type="EMBL" id="XDK25326.1"/>
    </source>
</evidence>
<organism evidence="3">
    <name type="scientific">Vibrio sp. HB236076</name>
    <dbReference type="NCBI Taxonomy" id="3232307"/>
    <lineage>
        <taxon>Bacteria</taxon>
        <taxon>Pseudomonadati</taxon>
        <taxon>Pseudomonadota</taxon>
        <taxon>Gammaproteobacteria</taxon>
        <taxon>Vibrionales</taxon>
        <taxon>Vibrionaceae</taxon>
        <taxon>Vibrio</taxon>
    </lineage>
</organism>
<dbReference type="Pfam" id="PF08525">
    <property type="entry name" value="OapA_N"/>
    <property type="match status" value="1"/>
</dbReference>
<dbReference type="KEGG" id="vih:AB0763_01370"/>
<dbReference type="EMBL" id="CP162601">
    <property type="protein sequence ID" value="XDK25326.1"/>
    <property type="molecule type" value="Genomic_DNA"/>
</dbReference>
<reference evidence="3" key="1">
    <citation type="submission" date="2024-07" db="EMBL/GenBank/DDBJ databases">
        <title>Genome Analysis of a Potential Novel Vibrio Species Secreting pH- and Thermo-stable Alginate Lyase and its Application in Producing Alginate Oligosaccharides.</title>
        <authorList>
            <person name="Huang H."/>
            <person name="Bao K."/>
        </authorList>
    </citation>
    <scope>NUCLEOTIDE SEQUENCE</scope>
    <source>
        <strain evidence="3">HB236076</strain>
    </source>
</reference>
<proteinExistence type="predicted"/>
<dbReference type="AlphaFoldDB" id="A0AB39HG92"/>
<dbReference type="Pfam" id="PF04225">
    <property type="entry name" value="LysM_OapA"/>
    <property type="match status" value="1"/>
</dbReference>